<gene>
    <name evidence="1" type="primary">AlNc14C249G9611</name>
    <name evidence="1" type="ORF">ALNC14_107650</name>
</gene>
<sequence length="143" mass="15947">MRNRGLKTQLVEAEVAASHHFVLSKSGDHRWRESPELNTPRTTHCLSSISAILCSSFMLLSNQIETCHSLVSSAIPTPNIFVVLYSVSVAYEKGTPFGVIRTFWHFPISSTNEQRGLATIASTFASNLFASISFQHTRPTIWH</sequence>
<dbReference type="HOGENOM" id="CLU_1809764_0_0_1"/>
<reference evidence="1" key="1">
    <citation type="journal article" date="2011" name="PLoS Biol.">
        <title>Gene gain and loss during evolution of obligate parasitism in the white rust pathogen of Arabidopsis thaliana.</title>
        <authorList>
            <person name="Kemen E."/>
            <person name="Gardiner A."/>
            <person name="Schultz-Larsen T."/>
            <person name="Kemen A.C."/>
            <person name="Balmuth A.L."/>
            <person name="Robert-Seilaniantz A."/>
            <person name="Bailey K."/>
            <person name="Holub E."/>
            <person name="Studholme D.J."/>
            <person name="Maclean D."/>
            <person name="Jones J.D."/>
        </authorList>
    </citation>
    <scope>NUCLEOTIDE SEQUENCE</scope>
</reference>
<name>F0WTD1_9STRA</name>
<evidence type="ECO:0000313" key="1">
    <source>
        <dbReference type="EMBL" id="CCA24621.1"/>
    </source>
</evidence>
<reference evidence="1" key="2">
    <citation type="submission" date="2011-02" db="EMBL/GenBank/DDBJ databases">
        <authorList>
            <person name="MacLean D."/>
        </authorList>
    </citation>
    <scope>NUCLEOTIDE SEQUENCE</scope>
</reference>
<accession>F0WTD1</accession>
<proteinExistence type="predicted"/>
<protein>
    <submittedName>
        <fullName evidence="1">AlNc14C249G9611 protein</fullName>
    </submittedName>
</protein>
<organism evidence="1">
    <name type="scientific">Albugo laibachii Nc14</name>
    <dbReference type="NCBI Taxonomy" id="890382"/>
    <lineage>
        <taxon>Eukaryota</taxon>
        <taxon>Sar</taxon>
        <taxon>Stramenopiles</taxon>
        <taxon>Oomycota</taxon>
        <taxon>Peronosporomycetes</taxon>
        <taxon>Albuginales</taxon>
        <taxon>Albuginaceae</taxon>
        <taxon>Albugo</taxon>
    </lineage>
</organism>
<dbReference type="AlphaFoldDB" id="F0WTD1"/>
<dbReference type="EMBL" id="FR824294">
    <property type="protein sequence ID" value="CCA24621.1"/>
    <property type="molecule type" value="Genomic_DNA"/>
</dbReference>